<gene>
    <name evidence="1" type="ORF">NQ176_g1000</name>
</gene>
<keyword evidence="2" id="KW-1185">Reference proteome</keyword>
<organism evidence="1 2">
    <name type="scientific">Zarea fungicola</name>
    <dbReference type="NCBI Taxonomy" id="93591"/>
    <lineage>
        <taxon>Eukaryota</taxon>
        <taxon>Fungi</taxon>
        <taxon>Dikarya</taxon>
        <taxon>Ascomycota</taxon>
        <taxon>Pezizomycotina</taxon>
        <taxon>Sordariomycetes</taxon>
        <taxon>Hypocreomycetidae</taxon>
        <taxon>Hypocreales</taxon>
        <taxon>Cordycipitaceae</taxon>
        <taxon>Zarea</taxon>
    </lineage>
</organism>
<proteinExistence type="predicted"/>
<name>A0ACC1NWZ4_9HYPO</name>
<dbReference type="Proteomes" id="UP001143910">
    <property type="component" value="Unassembled WGS sequence"/>
</dbReference>
<evidence type="ECO:0000313" key="2">
    <source>
        <dbReference type="Proteomes" id="UP001143910"/>
    </source>
</evidence>
<evidence type="ECO:0000313" key="1">
    <source>
        <dbReference type="EMBL" id="KAJ2983006.1"/>
    </source>
</evidence>
<reference evidence="1" key="1">
    <citation type="submission" date="2022-08" db="EMBL/GenBank/DDBJ databases">
        <title>Genome Sequence of Lecanicillium fungicola.</title>
        <authorList>
            <person name="Buettner E."/>
        </authorList>
    </citation>
    <scope>NUCLEOTIDE SEQUENCE</scope>
    <source>
        <strain evidence="1">Babe33</strain>
    </source>
</reference>
<comment type="caution">
    <text evidence="1">The sequence shown here is derived from an EMBL/GenBank/DDBJ whole genome shotgun (WGS) entry which is preliminary data.</text>
</comment>
<protein>
    <submittedName>
        <fullName evidence="1">Uncharacterized protein</fullName>
    </submittedName>
</protein>
<accession>A0ACC1NWZ4</accession>
<sequence>MYGSSESRLGAVSAADSFAIDTKVMSWEPSCHTKDKILEGIEESLGNLRAPQINIEYLHVPDRTTPFDEACEAMNIAHKAGKIKAWGLSNYKAEEVQQILDICEHRSFVKPSVYQGQYNAVVRGGETGLFPLLRKHDIAFYAYSPAAGGFFAGNYKTVQKRGRWDTATSPGQIYSTSYLKPPIIRAAEKSLELAANHGISGHAMALRWTIHHGALDSTRGDGIIIAASNLDQLEANLDAVEAGPLPPDVASALDVLHGAIGDDAVPYHL</sequence>
<dbReference type="EMBL" id="JANJQO010000048">
    <property type="protein sequence ID" value="KAJ2983006.1"/>
    <property type="molecule type" value="Genomic_DNA"/>
</dbReference>